<name>A0A6M4H6Y7_9PROT</name>
<dbReference type="RefSeq" id="WP_171162576.1">
    <property type="nucleotide sequence ID" value="NZ_CP053073.1"/>
</dbReference>
<keyword evidence="3" id="KW-1185">Reference proteome</keyword>
<feature type="signal peptide" evidence="1">
    <location>
        <begin position="1"/>
        <end position="27"/>
    </location>
</feature>
<protein>
    <submittedName>
        <fullName evidence="2">Uncharacterized protein</fullName>
    </submittedName>
</protein>
<accession>A0A6M4H6Y7</accession>
<dbReference type="Proteomes" id="UP000503096">
    <property type="component" value="Chromosome"/>
</dbReference>
<organism evidence="2 3">
    <name type="scientific">Usitatibacter palustris</name>
    <dbReference type="NCBI Taxonomy" id="2732487"/>
    <lineage>
        <taxon>Bacteria</taxon>
        <taxon>Pseudomonadati</taxon>
        <taxon>Pseudomonadota</taxon>
        <taxon>Betaproteobacteria</taxon>
        <taxon>Nitrosomonadales</taxon>
        <taxon>Usitatibacteraceae</taxon>
        <taxon>Usitatibacter</taxon>
    </lineage>
</organism>
<dbReference type="KEGG" id="upl:DSM104440_02185"/>
<dbReference type="InParanoid" id="A0A6M4H6Y7"/>
<dbReference type="AlphaFoldDB" id="A0A6M4H6Y7"/>
<evidence type="ECO:0000256" key="1">
    <source>
        <dbReference type="SAM" id="SignalP"/>
    </source>
</evidence>
<feature type="chain" id="PRO_5027021634" evidence="1">
    <location>
        <begin position="28"/>
        <end position="592"/>
    </location>
</feature>
<reference evidence="2 3" key="1">
    <citation type="submission" date="2020-04" db="EMBL/GenBank/DDBJ databases">
        <title>Usitatibacter rugosus gen. nov., sp. nov. and Usitatibacter palustris sp. nov., novel members of Usitatibacteraceae fam. nov. within the order Nitrosomonadales isolated from soil.</title>
        <authorList>
            <person name="Huber K.J."/>
            <person name="Neumann-Schaal M."/>
            <person name="Geppert A."/>
            <person name="Luckner M."/>
            <person name="Wanner G."/>
            <person name="Overmann J."/>
        </authorList>
    </citation>
    <scope>NUCLEOTIDE SEQUENCE [LARGE SCALE GENOMIC DNA]</scope>
    <source>
        <strain evidence="2 3">Swamp67</strain>
    </source>
</reference>
<proteinExistence type="predicted"/>
<gene>
    <name evidence="2" type="ORF">DSM104440_02185</name>
</gene>
<dbReference type="EMBL" id="CP053073">
    <property type="protein sequence ID" value="QJR15366.1"/>
    <property type="molecule type" value="Genomic_DNA"/>
</dbReference>
<evidence type="ECO:0000313" key="2">
    <source>
        <dbReference type="EMBL" id="QJR15366.1"/>
    </source>
</evidence>
<sequence>MAALMVHACKQIALALLLTVAVGSAHGLGPAGGNRICRFALNATEPVCESSDALFNQGAQDSDTWAIVDVLVWPTRAWIASHGGWEPAMARLRAGTTHANRIYAQSDTRVQLRFDLVRDSAWEPTKPADVDHPDMRNISTVRGGDLLLVVADVNESLNEIGCKANQCGFANSPRFLDTANMWAFNNRSFAFVFDAPGVYRSTNAAGQTIFANIASLGMLMAHELGHLMGLTHGDGVGGPSFGRFPYSGGFIATANNSNIGDAMIGFPPGSFFSNPRLQCPNGVPCGNPATADAARSIKETRFELAAISPTTWRARGFGAGLWFNPREPGQGWSITQQGETIFAIWFTHDTSGKPLWLVGPDLRLRPDEGFHGRIYRVKQGLPLDQATGRPAILDPSDVVDIGNAVLSFNSPDWAQISLDIVLDGRPIRIANGLSRMRFTSQSQTCGLSDNPPGDFAAAWNRASEAGWGLFASHEADIMFAVIMTYDRARAPMWRSASSLVRQPDGSYKGDLFKTTGVALDAVGGPLFRPLDATNNSAETINSAFVGAPSKVGELILSFTDTNTGRMIYRDDAIAVDKPMDRYIFSSRAAGCR</sequence>
<evidence type="ECO:0000313" key="3">
    <source>
        <dbReference type="Proteomes" id="UP000503096"/>
    </source>
</evidence>
<keyword evidence="1" id="KW-0732">Signal</keyword>
<dbReference type="SUPFAM" id="SSF55486">
    <property type="entry name" value="Metalloproteases ('zincins'), catalytic domain"/>
    <property type="match status" value="2"/>
</dbReference>